<dbReference type="EMBL" id="LK052901">
    <property type="protein sequence ID" value="CDR45075.1"/>
    <property type="molecule type" value="Genomic_DNA"/>
</dbReference>
<evidence type="ECO:0000256" key="10">
    <source>
        <dbReference type="ARBA" id="ARBA00023242"/>
    </source>
</evidence>
<evidence type="ECO:0000256" key="4">
    <source>
        <dbReference type="ARBA" id="ARBA00005881"/>
    </source>
</evidence>
<proteinExistence type="inferred from homology"/>
<keyword evidence="10" id="KW-0539">Nucleus</keyword>
<dbReference type="PANTHER" id="PTHR44111:SF1">
    <property type="entry name" value="ELONGATOR COMPLEX PROTEIN 2"/>
    <property type="match status" value="1"/>
</dbReference>
<name>A0A061B5K5_CYBFA</name>
<dbReference type="InterPro" id="IPR037289">
    <property type="entry name" value="Elp2"/>
</dbReference>
<evidence type="ECO:0000256" key="8">
    <source>
        <dbReference type="ARBA" id="ARBA00022694"/>
    </source>
</evidence>
<reference evidence="12" key="1">
    <citation type="journal article" date="2014" name="Genome Announc.">
        <title>Genome sequence of the yeast Cyberlindnera fabianii (Hansenula fabianii).</title>
        <authorList>
            <person name="Freel K.C."/>
            <person name="Sarilar V."/>
            <person name="Neuveglise C."/>
            <person name="Devillers H."/>
            <person name="Friedrich A."/>
            <person name="Schacherer J."/>
        </authorList>
    </citation>
    <scope>NUCLEOTIDE SEQUENCE</scope>
    <source>
        <strain evidence="12">YJS4271</strain>
    </source>
</reference>
<dbReference type="Gene3D" id="2.130.10.10">
    <property type="entry name" value="YVTN repeat-like/Quinoprotein amine dehydrogenase"/>
    <property type="match status" value="3"/>
</dbReference>
<dbReference type="GO" id="GO:0005634">
    <property type="term" value="C:nucleus"/>
    <property type="evidence" value="ECO:0007669"/>
    <property type="project" value="UniProtKB-SubCell"/>
</dbReference>
<evidence type="ECO:0000256" key="1">
    <source>
        <dbReference type="ARBA" id="ARBA00004123"/>
    </source>
</evidence>
<feature type="repeat" description="WD" evidence="11">
    <location>
        <begin position="657"/>
        <end position="692"/>
    </location>
</feature>
<dbReference type="GO" id="GO:0002098">
    <property type="term" value="P:tRNA wobble uridine modification"/>
    <property type="evidence" value="ECO:0007669"/>
    <property type="project" value="InterPro"/>
</dbReference>
<dbReference type="OrthoDB" id="27911at2759"/>
<feature type="repeat" description="WD" evidence="11">
    <location>
        <begin position="52"/>
        <end position="85"/>
    </location>
</feature>
<evidence type="ECO:0000256" key="6">
    <source>
        <dbReference type="ARBA" id="ARBA00022490"/>
    </source>
</evidence>
<dbReference type="GO" id="GO:0005737">
    <property type="term" value="C:cytoplasm"/>
    <property type="evidence" value="ECO:0007669"/>
    <property type="project" value="UniProtKB-SubCell"/>
</dbReference>
<dbReference type="InterPro" id="IPR001680">
    <property type="entry name" value="WD40_rpt"/>
</dbReference>
<keyword evidence="7 11" id="KW-0853">WD repeat</keyword>
<dbReference type="VEuPathDB" id="FungiDB:BON22_1376"/>
<dbReference type="InterPro" id="IPR015943">
    <property type="entry name" value="WD40/YVTN_repeat-like_dom_sf"/>
</dbReference>
<evidence type="ECO:0000256" key="3">
    <source>
        <dbReference type="ARBA" id="ARBA00005043"/>
    </source>
</evidence>
<feature type="repeat" description="WD" evidence="11">
    <location>
        <begin position="197"/>
        <end position="241"/>
    </location>
</feature>
<dbReference type="PROSITE" id="PS50082">
    <property type="entry name" value="WD_REPEATS_2"/>
    <property type="match status" value="5"/>
</dbReference>
<feature type="repeat" description="WD" evidence="11">
    <location>
        <begin position="274"/>
        <end position="306"/>
    </location>
</feature>
<feature type="repeat" description="WD" evidence="11">
    <location>
        <begin position="611"/>
        <end position="643"/>
    </location>
</feature>
<sequence length="798" mass="89154">MTDVDAIFIGANRQPHAGDIHPSSHVVAFGAAHTVALWDPLSLSAHGVYSTLKKHTGEVTCVRFLGDTPYLISAGEDSQVCVWKMLEDGKHMEFVRTLEGHNESVDCIGTFGTFFTTGDTNGKIILWKLDSETGDVAKLHTFDSKIGVLPLSLAIQEVNNGEYVLALGGTKFQIFIYTFTHTSQLAECTDLTLVAQLEGHEDWVKALAFKTLGEGDFLLASGSQDRYIRLWRLRTNERIDNSDEDETKLLLLSNKQYKFSVNSTKVAINFEALIMGHDDWIASLKWHETKLQLLASSADTAMMIWEPDESSGIWICAARLGEISSKGASTATGSSGGFWSALWFTDDEGVEHILTNGKTGAWRSWWSKPVAISDNEDDGSIADWVQDLAITGPTRQCTDISWSISGEYLLATSLDQTTRLYSRWLKTSDGTPRSSVTWREFARPQIHGYDMICIASLSDTRFISAGDEKILRSFDEPRGVASILNKFCSIDIDYQSMPESAALPALGLSNKATAAEDAPAHDQDRRETDETNNISYDLLNSLETPPLEDHLQRHTLWPEIEKLYGHGYEMISVDTSPDKRLVASSCRSNTQQHSVVRLFDTENWQELKPNLKLHNLTVTRVRFSPIGDYLLTVSRDRQLGLWKRDEKDGFEIAAVNEKAHTRIIWDCSWAPADFGKFFFTASRDKFVKVWRIVEKEKGVEVELITQTKFSAPVTSIDVHKQLFNGKCLVAVGLETGKMAVLSFSSENMSVVSAFADDITPGDRIARISWSFIDAEKLLLAVASHDHSTRIYSVKRDLF</sequence>
<dbReference type="PROSITE" id="PS50294">
    <property type="entry name" value="WD_REPEATS_REGION"/>
    <property type="match status" value="4"/>
</dbReference>
<evidence type="ECO:0000256" key="11">
    <source>
        <dbReference type="PROSITE-ProRule" id="PRU00221"/>
    </source>
</evidence>
<dbReference type="AlphaFoldDB" id="A0A061B5K5"/>
<dbReference type="PhylomeDB" id="A0A061B5K5"/>
<dbReference type="InterPro" id="IPR036322">
    <property type="entry name" value="WD40_repeat_dom_sf"/>
</dbReference>
<dbReference type="SUPFAM" id="SSF50978">
    <property type="entry name" value="WD40 repeat-like"/>
    <property type="match status" value="3"/>
</dbReference>
<gene>
    <name evidence="12" type="ORF">CYFA0S_16e01772g</name>
</gene>
<evidence type="ECO:0000313" key="12">
    <source>
        <dbReference type="EMBL" id="CDR45075.1"/>
    </source>
</evidence>
<evidence type="ECO:0000256" key="9">
    <source>
        <dbReference type="ARBA" id="ARBA00022737"/>
    </source>
</evidence>
<dbReference type="Pfam" id="PF00400">
    <property type="entry name" value="WD40"/>
    <property type="match status" value="7"/>
</dbReference>
<dbReference type="PANTHER" id="PTHR44111">
    <property type="entry name" value="ELONGATOR COMPLEX PROTEIN 2"/>
    <property type="match status" value="1"/>
</dbReference>
<comment type="pathway">
    <text evidence="3">tRNA modification; 5-methoxycarbonylmethyl-2-thiouridine-tRNA biosynthesis.</text>
</comment>
<evidence type="ECO:0000256" key="2">
    <source>
        <dbReference type="ARBA" id="ARBA00004496"/>
    </source>
</evidence>
<dbReference type="SMART" id="SM00320">
    <property type="entry name" value="WD40"/>
    <property type="match status" value="11"/>
</dbReference>
<dbReference type="GO" id="GO:0033588">
    <property type="term" value="C:elongator holoenzyme complex"/>
    <property type="evidence" value="ECO:0007669"/>
    <property type="project" value="InterPro"/>
</dbReference>
<organism evidence="12">
    <name type="scientific">Cyberlindnera fabianii</name>
    <name type="common">Yeast</name>
    <name type="synonym">Hansenula fabianii</name>
    <dbReference type="NCBI Taxonomy" id="36022"/>
    <lineage>
        <taxon>Eukaryota</taxon>
        <taxon>Fungi</taxon>
        <taxon>Dikarya</taxon>
        <taxon>Ascomycota</taxon>
        <taxon>Saccharomycotina</taxon>
        <taxon>Saccharomycetes</taxon>
        <taxon>Phaffomycetales</taxon>
        <taxon>Phaffomycetaceae</taxon>
        <taxon>Cyberlindnera</taxon>
    </lineage>
</organism>
<keyword evidence="6" id="KW-0963">Cytoplasm</keyword>
<comment type="subcellular location">
    <subcellularLocation>
        <location evidence="2">Cytoplasm</location>
    </subcellularLocation>
    <subcellularLocation>
        <location evidence="1">Nucleus</location>
    </subcellularLocation>
</comment>
<dbReference type="UniPathway" id="UPA00988"/>
<comment type="similarity">
    <text evidence="4">Belongs to the WD repeat ELP2 family.</text>
</comment>
<keyword evidence="9" id="KW-0677">Repeat</keyword>
<protein>
    <recommendedName>
        <fullName evidence="5">Elongator complex protein 2</fullName>
    </recommendedName>
</protein>
<dbReference type="FunFam" id="2.130.10.10:FF:000400">
    <property type="entry name" value="Elongator acetyltransferase complex subunit 2"/>
    <property type="match status" value="1"/>
</dbReference>
<keyword evidence="8" id="KW-0819">tRNA processing</keyword>
<evidence type="ECO:0000256" key="5">
    <source>
        <dbReference type="ARBA" id="ARBA00020267"/>
    </source>
</evidence>
<evidence type="ECO:0000256" key="7">
    <source>
        <dbReference type="ARBA" id="ARBA00022574"/>
    </source>
</evidence>
<accession>A0A061B5K5</accession>